<dbReference type="InterPro" id="IPR011006">
    <property type="entry name" value="CheY-like_superfamily"/>
</dbReference>
<evidence type="ECO:0000259" key="16">
    <source>
        <dbReference type="PROSITE" id="PS50110"/>
    </source>
</evidence>
<dbReference type="SMART" id="SM00387">
    <property type="entry name" value="HATPase_c"/>
    <property type="match status" value="1"/>
</dbReference>
<comment type="catalytic activity">
    <reaction evidence="1">
        <text>ATP + protein L-histidine = ADP + protein N-phospho-L-histidine.</text>
        <dbReference type="EC" id="2.7.13.3"/>
    </reaction>
</comment>
<dbReference type="InterPro" id="IPR015943">
    <property type="entry name" value="WD40/YVTN_repeat-like_dom_sf"/>
</dbReference>
<dbReference type="SUPFAM" id="SSF55874">
    <property type="entry name" value="ATPase domain of HSP90 chaperone/DNA topoisomerase II/histidine kinase"/>
    <property type="match status" value="1"/>
</dbReference>
<dbReference type="SUPFAM" id="SSF46689">
    <property type="entry name" value="Homeodomain-like"/>
    <property type="match status" value="1"/>
</dbReference>
<feature type="domain" description="Histidine kinase" evidence="15">
    <location>
        <begin position="870"/>
        <end position="1086"/>
    </location>
</feature>
<feature type="domain" description="Response regulatory" evidence="16">
    <location>
        <begin position="1132"/>
        <end position="1247"/>
    </location>
</feature>
<keyword evidence="18" id="KW-1185">Reference proteome</keyword>
<dbReference type="InterPro" id="IPR009057">
    <property type="entry name" value="Homeodomain-like_sf"/>
</dbReference>
<dbReference type="PANTHER" id="PTHR43547:SF2">
    <property type="entry name" value="HYBRID SIGNAL TRANSDUCTION HISTIDINE KINASE C"/>
    <property type="match status" value="1"/>
</dbReference>
<evidence type="ECO:0000256" key="9">
    <source>
        <dbReference type="ARBA" id="ARBA00023015"/>
    </source>
</evidence>
<evidence type="ECO:0000256" key="1">
    <source>
        <dbReference type="ARBA" id="ARBA00000085"/>
    </source>
</evidence>
<dbReference type="SUPFAM" id="SSF47384">
    <property type="entry name" value="Homodimeric domain of signal transducing histidine kinase"/>
    <property type="match status" value="1"/>
</dbReference>
<dbReference type="PANTHER" id="PTHR43547">
    <property type="entry name" value="TWO-COMPONENT HISTIDINE KINASE"/>
    <property type="match status" value="1"/>
</dbReference>
<keyword evidence="11" id="KW-0804">Transcription</keyword>
<organism evidence="17 18">
    <name type="scientific">Flammeovirga aprica JL-4</name>
    <dbReference type="NCBI Taxonomy" id="694437"/>
    <lineage>
        <taxon>Bacteria</taxon>
        <taxon>Pseudomonadati</taxon>
        <taxon>Bacteroidota</taxon>
        <taxon>Cytophagia</taxon>
        <taxon>Cytophagales</taxon>
        <taxon>Flammeovirgaceae</taxon>
        <taxon>Flammeovirga</taxon>
    </lineage>
</organism>
<dbReference type="InterPro" id="IPR011123">
    <property type="entry name" value="Y_Y_Y"/>
</dbReference>
<evidence type="ECO:0000256" key="12">
    <source>
        <dbReference type="PROSITE-ProRule" id="PRU00169"/>
    </source>
</evidence>
<accession>A0A7X9X9R6</accession>
<evidence type="ECO:0000313" key="17">
    <source>
        <dbReference type="EMBL" id="NME68984.1"/>
    </source>
</evidence>
<feature type="modified residue" description="4-aspartylphosphate" evidence="12">
    <location>
        <position position="1180"/>
    </location>
</feature>
<protein>
    <recommendedName>
        <fullName evidence="2">histidine kinase</fullName>
        <ecNumber evidence="2">2.7.13.3</ecNumber>
    </recommendedName>
</protein>
<dbReference type="SUPFAM" id="SSF101898">
    <property type="entry name" value="NHL repeat"/>
    <property type="match status" value="1"/>
</dbReference>
<dbReference type="InterPro" id="IPR011047">
    <property type="entry name" value="Quinoprotein_ADH-like_sf"/>
</dbReference>
<dbReference type="InterPro" id="IPR018060">
    <property type="entry name" value="HTH_AraC"/>
</dbReference>
<feature type="domain" description="HTH araC/xylS-type" evidence="14">
    <location>
        <begin position="1279"/>
        <end position="1378"/>
    </location>
</feature>
<dbReference type="Gene3D" id="2.130.10.10">
    <property type="entry name" value="YVTN repeat-like/Quinoprotein amine dehydrogenase"/>
    <property type="match status" value="2"/>
</dbReference>
<dbReference type="InterPro" id="IPR003661">
    <property type="entry name" value="HisK_dim/P_dom"/>
</dbReference>
<comment type="caution">
    <text evidence="17">The sequence shown here is derived from an EMBL/GenBank/DDBJ whole genome shotgun (WGS) entry which is preliminary data.</text>
</comment>
<proteinExistence type="predicted"/>
<evidence type="ECO:0000256" key="2">
    <source>
        <dbReference type="ARBA" id="ARBA00012438"/>
    </source>
</evidence>
<dbReference type="GO" id="GO:0005524">
    <property type="term" value="F:ATP binding"/>
    <property type="evidence" value="ECO:0007669"/>
    <property type="project" value="UniProtKB-KW"/>
</dbReference>
<dbReference type="Pfam" id="PF07494">
    <property type="entry name" value="Reg_prop"/>
    <property type="match status" value="1"/>
</dbReference>
<dbReference type="Pfam" id="PF00512">
    <property type="entry name" value="HisKA"/>
    <property type="match status" value="1"/>
</dbReference>
<dbReference type="GO" id="GO:0003700">
    <property type="term" value="F:DNA-binding transcription factor activity"/>
    <property type="evidence" value="ECO:0007669"/>
    <property type="project" value="InterPro"/>
</dbReference>
<evidence type="ECO:0000256" key="10">
    <source>
        <dbReference type="ARBA" id="ARBA00023125"/>
    </source>
</evidence>
<dbReference type="Pfam" id="PF07495">
    <property type="entry name" value="Y_Y_Y"/>
    <property type="match status" value="1"/>
</dbReference>
<dbReference type="Pfam" id="PF00072">
    <property type="entry name" value="Response_reg"/>
    <property type="match status" value="1"/>
</dbReference>
<keyword evidence="13" id="KW-0472">Membrane</keyword>
<dbReference type="Proteomes" id="UP000576082">
    <property type="component" value="Unassembled WGS sequence"/>
</dbReference>
<evidence type="ECO:0000256" key="11">
    <source>
        <dbReference type="ARBA" id="ARBA00023163"/>
    </source>
</evidence>
<keyword evidence="13" id="KW-0812">Transmembrane</keyword>
<dbReference type="InterPro" id="IPR001789">
    <property type="entry name" value="Sig_transdc_resp-reg_receiver"/>
</dbReference>
<evidence type="ECO:0000259" key="15">
    <source>
        <dbReference type="PROSITE" id="PS50109"/>
    </source>
</evidence>
<evidence type="ECO:0000313" key="18">
    <source>
        <dbReference type="Proteomes" id="UP000576082"/>
    </source>
</evidence>
<dbReference type="SMART" id="SM00448">
    <property type="entry name" value="REC"/>
    <property type="match status" value="1"/>
</dbReference>
<dbReference type="Gene3D" id="3.30.565.10">
    <property type="entry name" value="Histidine kinase-like ATPase, C-terminal domain"/>
    <property type="match status" value="1"/>
</dbReference>
<evidence type="ECO:0000256" key="8">
    <source>
        <dbReference type="ARBA" id="ARBA00023012"/>
    </source>
</evidence>
<evidence type="ECO:0000256" key="7">
    <source>
        <dbReference type="ARBA" id="ARBA00022840"/>
    </source>
</evidence>
<dbReference type="FunFam" id="3.30.565.10:FF:000037">
    <property type="entry name" value="Hybrid sensor histidine kinase/response regulator"/>
    <property type="match status" value="1"/>
</dbReference>
<evidence type="ECO:0000256" key="5">
    <source>
        <dbReference type="ARBA" id="ARBA00022741"/>
    </source>
</evidence>
<dbReference type="Gene3D" id="3.40.50.2300">
    <property type="match status" value="1"/>
</dbReference>
<keyword evidence="3 12" id="KW-0597">Phosphoprotein</keyword>
<gene>
    <name evidence="17" type="ORF">HHU12_13505</name>
</gene>
<dbReference type="InterPro" id="IPR011110">
    <property type="entry name" value="Reg_prop"/>
</dbReference>
<dbReference type="Gene3D" id="1.10.10.60">
    <property type="entry name" value="Homeodomain-like"/>
    <property type="match status" value="1"/>
</dbReference>
<dbReference type="PROSITE" id="PS01124">
    <property type="entry name" value="HTH_ARAC_FAMILY_2"/>
    <property type="match status" value="1"/>
</dbReference>
<dbReference type="InterPro" id="IPR013783">
    <property type="entry name" value="Ig-like_fold"/>
</dbReference>
<keyword evidence="10" id="KW-0238">DNA-binding</keyword>
<evidence type="ECO:0000256" key="6">
    <source>
        <dbReference type="ARBA" id="ARBA00022777"/>
    </source>
</evidence>
<dbReference type="EMBL" id="JABANE010000033">
    <property type="protein sequence ID" value="NME68984.1"/>
    <property type="molecule type" value="Genomic_DNA"/>
</dbReference>
<dbReference type="PROSITE" id="PS00041">
    <property type="entry name" value="HTH_ARAC_FAMILY_1"/>
    <property type="match status" value="1"/>
</dbReference>
<dbReference type="CDD" id="cd17574">
    <property type="entry name" value="REC_OmpR"/>
    <property type="match status" value="1"/>
</dbReference>
<dbReference type="EC" id="2.7.13.3" evidence="2"/>
<keyword evidence="13" id="KW-1133">Transmembrane helix</keyword>
<evidence type="ECO:0000256" key="4">
    <source>
        <dbReference type="ARBA" id="ARBA00022679"/>
    </source>
</evidence>
<dbReference type="InterPro" id="IPR004358">
    <property type="entry name" value="Sig_transdc_His_kin-like_C"/>
</dbReference>
<reference evidence="17 18" key="1">
    <citation type="submission" date="2020-04" db="EMBL/GenBank/DDBJ databases">
        <title>Flammeovirga sp. SR4, a novel species isolated from seawater.</title>
        <authorList>
            <person name="Wang X."/>
        </authorList>
    </citation>
    <scope>NUCLEOTIDE SEQUENCE [LARGE SCALE GENOMIC DNA]</scope>
    <source>
        <strain evidence="17 18">ATCC 23126</strain>
    </source>
</reference>
<dbReference type="PROSITE" id="PS50110">
    <property type="entry name" value="RESPONSE_REGULATORY"/>
    <property type="match status" value="1"/>
</dbReference>
<evidence type="ECO:0000256" key="13">
    <source>
        <dbReference type="SAM" id="Phobius"/>
    </source>
</evidence>
<keyword evidence="7" id="KW-0067">ATP-binding</keyword>
<dbReference type="Gene3D" id="2.60.40.10">
    <property type="entry name" value="Immunoglobulins"/>
    <property type="match status" value="1"/>
</dbReference>
<keyword evidence="9" id="KW-0805">Transcription regulation</keyword>
<dbReference type="InterPro" id="IPR018062">
    <property type="entry name" value="HTH_AraC-typ_CS"/>
</dbReference>
<dbReference type="Pfam" id="PF02518">
    <property type="entry name" value="HATPase_c"/>
    <property type="match status" value="1"/>
</dbReference>
<evidence type="ECO:0000256" key="3">
    <source>
        <dbReference type="ARBA" id="ARBA00022553"/>
    </source>
</evidence>
<name>A0A7X9X9R6_9BACT</name>
<sequence>MRKIYIIQLFLLLIFSHINVRAQKTNTSNNGLINYSINDGVSHYGVTALLKDHKGLIWLGSYNGLDRYNGYEFQNHRNSDFKKILSDNKIRSLYQDKKNNIWVGTENGLNVYFYDQQRFETIPTDKISNHSDRPCVVAKIIPLKNHIVCITEYDGLLFFNKENYQLERVHHIEVKDKSFRYVFDAMPLGEDVILVSTAKGLIAYNSITDEHDYILKDKISSSKGITIDDNNNIFLAEYNGISLIKTNLINGKYQFHYIKKFFQNARFLHLDMDDNNNLWCGLLSKGCALIKNPSRLKEKARFRRNKAIRYFDIGRVSDILSSNNDNEIWISSLSNGLYSFDKIASPFKYADLNTAELRGRHFNNKILEGCVWDEDHILLSSYLRGLVYFNLKEGKIEKLPEEFNEIPVPETWSAVVKDNQGGKWLRFTKERGSWFYQSPDEKKKWHRIQSEEMPRLTYSKLIQVNIDENGFYWVATNNGLFRFKMSPKGIIKGGDKLDSNPNIQLSEANQFKTLMMDSLNNTVWVGTTLNGLLRIDNRKEQSLDEMNISQYKHEADAKNSLPSNHVSNIILLPNGSICVGLEGKGICIIKDVYKDNLKYDCYSEKDGLDNNIVKKIIYDANDKLWITTDKGLNLFDMNTKVFKRFTVEDGVRAYAFENVGFLQNENTIVFAAGNGICYFDPSKTEIEKPIPPFSFGDLVLLNTTVHVNDTIDNRVILDKPLDQKEKIVLQYDENIFSIELLLLHYSSYPSSYKLKYRLLPQDDEWLETTSAFKNISFNGLAPGKYTLEAMASNSKNRWTEPMKLKIEIKPPLWKTSVAYFLYFVILCITVYIVIRFMLNHTHLKHELELEHIERLRVDELNKTKERIFMNISHEFRTPITLITGPIQMLLKMFASNKDAFVHLDLINRQSNKMLQLVNQVQDFHKAEQSILKLKSKNFDFTALIMDIKKDFESLAEKQEKQLEIEGDANQLFITADRYKIEIVLNNLLNNAFKFTKKGDTIKIKYGYDETSLFFKVIDSGIGIEEAQIPYVFDRYYQSENSNTYSIGSGIGLAFSKRLVEMHFGKISIESELNEGTTFSVSLPVEVNAKDALNENRIQDILSNETDEEKQKILPTTLELPSYLLDESLKELNVFYVEDNEELRTFVSDVLSEYFNVTCFVNGKECLEKLENEWPDLIISDILMPELNGLELCMKLKTDIRTSHIPIILLTSRSSIDDQVKGLEVGADFYISKPFDMKHLIASSQMLLKNRKQLRERFQIDFPVEVEKKNTNKDDAIFIEKFYELIEENLENEDIDMNVFAKGLYLNRTTFFQKVKAITNYTPYELLKVYRLKKAAEFLVQENLPVAEVCVRTGFKNRTHFSRMFKEYYGVSPSKYGKSLEEKS</sequence>
<dbReference type="InterPro" id="IPR036097">
    <property type="entry name" value="HisK_dim/P_sf"/>
</dbReference>
<dbReference type="Gene3D" id="1.10.287.130">
    <property type="match status" value="1"/>
</dbReference>
<dbReference type="PROSITE" id="PS50109">
    <property type="entry name" value="HIS_KIN"/>
    <property type="match status" value="1"/>
</dbReference>
<dbReference type="SUPFAM" id="SSF52172">
    <property type="entry name" value="CheY-like"/>
    <property type="match status" value="1"/>
</dbReference>
<evidence type="ECO:0000259" key="14">
    <source>
        <dbReference type="PROSITE" id="PS01124"/>
    </source>
</evidence>
<dbReference type="GO" id="GO:0000155">
    <property type="term" value="F:phosphorelay sensor kinase activity"/>
    <property type="evidence" value="ECO:0007669"/>
    <property type="project" value="InterPro"/>
</dbReference>
<feature type="transmembrane region" description="Helical" evidence="13">
    <location>
        <begin position="819"/>
        <end position="838"/>
    </location>
</feature>
<dbReference type="InterPro" id="IPR005467">
    <property type="entry name" value="His_kinase_dom"/>
</dbReference>
<dbReference type="PRINTS" id="PR00344">
    <property type="entry name" value="BCTRLSENSOR"/>
</dbReference>
<dbReference type="SMART" id="SM00388">
    <property type="entry name" value="HisKA"/>
    <property type="match status" value="1"/>
</dbReference>
<dbReference type="GO" id="GO:0043565">
    <property type="term" value="F:sequence-specific DNA binding"/>
    <property type="evidence" value="ECO:0007669"/>
    <property type="project" value="InterPro"/>
</dbReference>
<keyword evidence="6" id="KW-0418">Kinase</keyword>
<keyword evidence="5" id="KW-0547">Nucleotide-binding</keyword>
<keyword evidence="4" id="KW-0808">Transferase</keyword>
<dbReference type="SMART" id="SM00342">
    <property type="entry name" value="HTH_ARAC"/>
    <property type="match status" value="1"/>
</dbReference>
<dbReference type="RefSeq" id="WP_169657271.1">
    <property type="nucleotide sequence ID" value="NZ_JABANE010000033.1"/>
</dbReference>
<dbReference type="SUPFAM" id="SSF50998">
    <property type="entry name" value="Quinoprotein alcohol dehydrogenase-like"/>
    <property type="match status" value="1"/>
</dbReference>
<dbReference type="InterPro" id="IPR003594">
    <property type="entry name" value="HATPase_dom"/>
</dbReference>
<dbReference type="CDD" id="cd00082">
    <property type="entry name" value="HisKA"/>
    <property type="match status" value="1"/>
</dbReference>
<dbReference type="InterPro" id="IPR036890">
    <property type="entry name" value="HATPase_C_sf"/>
</dbReference>
<dbReference type="Pfam" id="PF12833">
    <property type="entry name" value="HTH_18"/>
    <property type="match status" value="1"/>
</dbReference>
<keyword evidence="8" id="KW-0902">Two-component regulatory system</keyword>